<dbReference type="Gene3D" id="3.30.200.20">
    <property type="entry name" value="Phosphorylase Kinase, domain 1"/>
    <property type="match status" value="1"/>
</dbReference>
<evidence type="ECO:0000256" key="7">
    <source>
        <dbReference type="ARBA" id="ARBA00022840"/>
    </source>
</evidence>
<dbReference type="OrthoDB" id="413582at2759"/>
<dbReference type="PANTHER" id="PTHR24056">
    <property type="entry name" value="CELL DIVISION PROTEIN KINASE"/>
    <property type="match status" value="1"/>
</dbReference>
<dbReference type="GO" id="GO:0005634">
    <property type="term" value="C:nucleus"/>
    <property type="evidence" value="ECO:0007669"/>
    <property type="project" value="TreeGrafter"/>
</dbReference>
<comment type="similarity">
    <text evidence="1">Belongs to the protein kinase superfamily. CMGC Ser/Thr protein kinase family. CDC2/CDKX subfamily.</text>
</comment>
<dbReference type="PROSITE" id="PS00108">
    <property type="entry name" value="PROTEIN_KINASE_ST"/>
    <property type="match status" value="1"/>
</dbReference>
<evidence type="ECO:0000256" key="9">
    <source>
        <dbReference type="ARBA" id="ARBA00048367"/>
    </source>
</evidence>
<keyword evidence="6" id="KW-0418">Kinase</keyword>
<evidence type="ECO:0000256" key="6">
    <source>
        <dbReference type="ARBA" id="ARBA00022777"/>
    </source>
</evidence>
<comment type="catalytic activity">
    <reaction evidence="8">
        <text>L-threonyl-[protein] + ATP = O-phospho-L-threonyl-[protein] + ADP + H(+)</text>
        <dbReference type="Rhea" id="RHEA:46608"/>
        <dbReference type="Rhea" id="RHEA-COMP:11060"/>
        <dbReference type="Rhea" id="RHEA-COMP:11605"/>
        <dbReference type="ChEBI" id="CHEBI:15378"/>
        <dbReference type="ChEBI" id="CHEBI:30013"/>
        <dbReference type="ChEBI" id="CHEBI:30616"/>
        <dbReference type="ChEBI" id="CHEBI:61977"/>
        <dbReference type="ChEBI" id="CHEBI:456216"/>
        <dbReference type="EC" id="2.7.11.22"/>
    </reaction>
</comment>
<evidence type="ECO:0000256" key="1">
    <source>
        <dbReference type="ARBA" id="ARBA00006485"/>
    </source>
</evidence>
<feature type="region of interest" description="Disordered" evidence="10">
    <location>
        <begin position="265"/>
        <end position="284"/>
    </location>
</feature>
<protein>
    <recommendedName>
        <fullName evidence="2">cyclin-dependent kinase</fullName>
        <ecNumber evidence="2">2.7.11.22</ecNumber>
    </recommendedName>
</protein>
<dbReference type="PANTHER" id="PTHR24056:SF171">
    <property type="entry name" value="CYCLIN-DEPENDENT KINASE 20"/>
    <property type="match status" value="1"/>
</dbReference>
<evidence type="ECO:0000256" key="4">
    <source>
        <dbReference type="ARBA" id="ARBA00022679"/>
    </source>
</evidence>
<feature type="compositionally biased region" description="Polar residues" evidence="10">
    <location>
        <begin position="369"/>
        <end position="378"/>
    </location>
</feature>
<evidence type="ECO:0000256" key="5">
    <source>
        <dbReference type="ARBA" id="ARBA00022741"/>
    </source>
</evidence>
<evidence type="ECO:0000256" key="10">
    <source>
        <dbReference type="SAM" id="MobiDB-lite"/>
    </source>
</evidence>
<feature type="compositionally biased region" description="Acidic residues" evidence="10">
    <location>
        <begin position="265"/>
        <end position="280"/>
    </location>
</feature>
<keyword evidence="3" id="KW-0723">Serine/threonine-protein kinase</keyword>
<dbReference type="InterPro" id="IPR008271">
    <property type="entry name" value="Ser/Thr_kinase_AS"/>
</dbReference>
<feature type="compositionally biased region" description="Polar residues" evidence="10">
    <location>
        <begin position="398"/>
        <end position="410"/>
    </location>
</feature>
<dbReference type="AlphaFoldDB" id="A0A8H7Y8Z3"/>
<comment type="catalytic activity">
    <reaction evidence="9">
        <text>L-seryl-[protein] + ATP = O-phospho-L-seryl-[protein] + ADP + H(+)</text>
        <dbReference type="Rhea" id="RHEA:17989"/>
        <dbReference type="Rhea" id="RHEA-COMP:9863"/>
        <dbReference type="Rhea" id="RHEA-COMP:11604"/>
        <dbReference type="ChEBI" id="CHEBI:15378"/>
        <dbReference type="ChEBI" id="CHEBI:29999"/>
        <dbReference type="ChEBI" id="CHEBI:30616"/>
        <dbReference type="ChEBI" id="CHEBI:83421"/>
        <dbReference type="ChEBI" id="CHEBI:456216"/>
        <dbReference type="EC" id="2.7.11.22"/>
    </reaction>
</comment>
<proteinExistence type="inferred from homology"/>
<evidence type="ECO:0000256" key="8">
    <source>
        <dbReference type="ARBA" id="ARBA00047811"/>
    </source>
</evidence>
<dbReference type="SMART" id="SM00220">
    <property type="entry name" value="S_TKc"/>
    <property type="match status" value="1"/>
</dbReference>
<keyword evidence="4" id="KW-0808">Transferase</keyword>
<dbReference type="InterPro" id="IPR011009">
    <property type="entry name" value="Kinase-like_dom_sf"/>
</dbReference>
<gene>
    <name evidence="12" type="ORF">JR316_000141</name>
</gene>
<dbReference type="EC" id="2.7.11.22" evidence="2"/>
<dbReference type="Pfam" id="PF00069">
    <property type="entry name" value="Pkinase"/>
    <property type="match status" value="1"/>
</dbReference>
<keyword evidence="7" id="KW-0067">ATP-binding</keyword>
<feature type="compositionally biased region" description="Low complexity" evidence="10">
    <location>
        <begin position="428"/>
        <end position="450"/>
    </location>
</feature>
<feature type="region of interest" description="Disordered" evidence="10">
    <location>
        <begin position="366"/>
        <end position="461"/>
    </location>
</feature>
<dbReference type="GO" id="GO:0004693">
    <property type="term" value="F:cyclin-dependent protein serine/threonine kinase activity"/>
    <property type="evidence" value="ECO:0007669"/>
    <property type="project" value="UniProtKB-EC"/>
</dbReference>
<evidence type="ECO:0000259" key="11">
    <source>
        <dbReference type="PROSITE" id="PS50011"/>
    </source>
</evidence>
<dbReference type="PROSITE" id="PS50011">
    <property type="entry name" value="PROTEIN_KINASE_DOM"/>
    <property type="match status" value="1"/>
</dbReference>
<feature type="domain" description="Protein kinase" evidence="11">
    <location>
        <begin position="22"/>
        <end position="494"/>
    </location>
</feature>
<name>A0A8H7Y8Z3_PSICU</name>
<reference evidence="12" key="1">
    <citation type="submission" date="2021-02" db="EMBL/GenBank/DDBJ databases">
        <title>Psilocybe cubensis genome.</title>
        <authorList>
            <person name="Mckernan K.J."/>
            <person name="Crawford S."/>
            <person name="Trippe A."/>
            <person name="Kane L.T."/>
            <person name="Mclaughlin S."/>
        </authorList>
    </citation>
    <scope>NUCLEOTIDE SEQUENCE [LARGE SCALE GENOMIC DNA]</scope>
    <source>
        <strain evidence="12">MGC-MH-2018</strain>
    </source>
</reference>
<keyword evidence="5" id="KW-0547">Nucleotide-binding</keyword>
<dbReference type="EMBL" id="JAFIQS010000001">
    <property type="protein sequence ID" value="KAG5173484.1"/>
    <property type="molecule type" value="Genomic_DNA"/>
</dbReference>
<dbReference type="GO" id="GO:0005524">
    <property type="term" value="F:ATP binding"/>
    <property type="evidence" value="ECO:0007669"/>
    <property type="project" value="UniProtKB-KW"/>
</dbReference>
<dbReference type="SUPFAM" id="SSF56112">
    <property type="entry name" value="Protein kinase-like (PK-like)"/>
    <property type="match status" value="1"/>
</dbReference>
<sequence>MSAPLGRPKAQVDVLRILGTPGSHFDMIQEGPFATVSKTWTTITDGVPQWIVVKSATTLRKFAREPHDIVKELRLLSSIIHPNITLVLGSFRDEEQNMLSIYMPYFPISLSSILTSPYFSPHRFPPPQTQDVDTDEDAAVHDEQFCTIARSIMIQTLSALAFLHSAQRRIGHRDIKPENIMLTTDGCVKLIDFGVSWCEAEQDLEKNHDLWPEYKGKLYFEVSTRAYRAPELLFGSRNYDHCAIDLWSIGATFAEFFTPLRLVSDDEDDGDDDDDTEPDSDPLAPFIVPKYLRIGYPSAQWKRDTLFNGERGEIGLAWSIFKIFGTPTKENWPDFEELPGSTSVVFNVVPAVPLIPLLPNLPSSSNTPMVDSSNPNPNINTCPSSSRSTSASIPANSLEKNATSGLSPTSVRDPLSPRQFLTSPLPPSSTSASSSPLDPISPSVSVPSLPRENKESISDQPEPVPALIDLISRFLVYPSASRIQAEDAMRHPWFTTPGAVLLLPPGYSLGWNLLLEEQSSRTETTSGEKRVKHVWNGRSLGEWIKVILEGEP</sequence>
<evidence type="ECO:0000256" key="2">
    <source>
        <dbReference type="ARBA" id="ARBA00012425"/>
    </source>
</evidence>
<evidence type="ECO:0000256" key="3">
    <source>
        <dbReference type="ARBA" id="ARBA00022527"/>
    </source>
</evidence>
<dbReference type="InterPro" id="IPR000719">
    <property type="entry name" value="Prot_kinase_dom"/>
</dbReference>
<dbReference type="Gene3D" id="1.10.510.10">
    <property type="entry name" value="Transferase(Phosphotransferase) domain 1"/>
    <property type="match status" value="1"/>
</dbReference>
<organism evidence="12">
    <name type="scientific">Psilocybe cubensis</name>
    <name type="common">Psychedelic mushroom</name>
    <name type="synonym">Stropharia cubensis</name>
    <dbReference type="NCBI Taxonomy" id="181762"/>
    <lineage>
        <taxon>Eukaryota</taxon>
        <taxon>Fungi</taxon>
        <taxon>Dikarya</taxon>
        <taxon>Basidiomycota</taxon>
        <taxon>Agaricomycotina</taxon>
        <taxon>Agaricomycetes</taxon>
        <taxon>Agaricomycetidae</taxon>
        <taxon>Agaricales</taxon>
        <taxon>Agaricineae</taxon>
        <taxon>Strophariaceae</taxon>
        <taxon>Psilocybe</taxon>
    </lineage>
</organism>
<evidence type="ECO:0000313" key="12">
    <source>
        <dbReference type="EMBL" id="KAG5173484.1"/>
    </source>
</evidence>
<comment type="caution">
    <text evidence="12">The sequence shown here is derived from an EMBL/GenBank/DDBJ whole genome shotgun (WGS) entry which is preliminary data.</text>
</comment>
<dbReference type="InterPro" id="IPR050108">
    <property type="entry name" value="CDK"/>
</dbReference>
<feature type="compositionally biased region" description="Low complexity" evidence="10">
    <location>
        <begin position="379"/>
        <end position="397"/>
    </location>
</feature>
<accession>A0A8H7Y8Z3</accession>